<dbReference type="SUPFAM" id="SSF50630">
    <property type="entry name" value="Acid proteases"/>
    <property type="match status" value="1"/>
</dbReference>
<proteinExistence type="predicted"/>
<dbReference type="CDD" id="cd00303">
    <property type="entry name" value="retropepsin_like"/>
    <property type="match status" value="1"/>
</dbReference>
<gene>
    <name evidence="4" type="ORF">H257_18331</name>
</gene>
<feature type="compositionally biased region" description="Polar residues" evidence="2">
    <location>
        <begin position="76"/>
        <end position="87"/>
    </location>
</feature>
<dbReference type="Pfam" id="PF13975">
    <property type="entry name" value="gag-asp_proteas"/>
    <property type="match status" value="1"/>
</dbReference>
<reference evidence="4" key="1">
    <citation type="submission" date="2013-12" db="EMBL/GenBank/DDBJ databases">
        <title>The Genome Sequence of Aphanomyces astaci APO3.</title>
        <authorList>
            <consortium name="The Broad Institute Genomics Platform"/>
            <person name="Russ C."/>
            <person name="Tyler B."/>
            <person name="van West P."/>
            <person name="Dieguez-Uribeondo J."/>
            <person name="Young S.K."/>
            <person name="Zeng Q."/>
            <person name="Gargeya S."/>
            <person name="Fitzgerald M."/>
            <person name="Abouelleil A."/>
            <person name="Alvarado L."/>
            <person name="Chapman S.B."/>
            <person name="Gainer-Dewar J."/>
            <person name="Goldberg J."/>
            <person name="Griggs A."/>
            <person name="Gujja S."/>
            <person name="Hansen M."/>
            <person name="Howarth C."/>
            <person name="Imamovic A."/>
            <person name="Ireland A."/>
            <person name="Larimer J."/>
            <person name="McCowan C."/>
            <person name="Murphy C."/>
            <person name="Pearson M."/>
            <person name="Poon T.W."/>
            <person name="Priest M."/>
            <person name="Roberts A."/>
            <person name="Saif S."/>
            <person name="Shea T."/>
            <person name="Sykes S."/>
            <person name="Wortman J."/>
            <person name="Nusbaum C."/>
            <person name="Birren B."/>
        </authorList>
    </citation>
    <scope>NUCLEOTIDE SEQUENCE [LARGE SCALE GENOMIC DNA]</scope>
    <source>
        <strain evidence="4">APO3</strain>
    </source>
</reference>
<evidence type="ECO:0000259" key="3">
    <source>
        <dbReference type="PROSITE" id="PS50175"/>
    </source>
</evidence>
<feature type="compositionally biased region" description="Basic and acidic residues" evidence="2">
    <location>
        <begin position="410"/>
        <end position="427"/>
    </location>
</feature>
<dbReference type="GO" id="GO:0006508">
    <property type="term" value="P:proteolysis"/>
    <property type="evidence" value="ECO:0007669"/>
    <property type="project" value="InterPro"/>
</dbReference>
<dbReference type="GeneID" id="20820327"/>
<sequence>MDHLSWGCPLNASKQSTMPAHVVAALQSCPGISSPSPEDKEGSQDSDKMDDTSPGVVRYSATIEPRTAPGLGGNTKNGRASQPSQRNRVPGSACMLQEGGIQAEDKLQTEAMMLPPFDERHGPGAQPRPVPLPEDSTEEAAMRRLEETRQLKRSPGPRAYTQDTAPGVTRNPQNKKVRVDKLNRTPATLVRCLTEILWHLSRTQPRVRGTLATFPEETSDAREPGAPSRDSMNPVLGSPGPVMACSGAGTISAVTVGSTRTGYSKLEDLRPDSDITPAISRGDMTGLPDSRHVDIKERLYPLSPADLELQLKALAHNERTNEWPWWLTLSRLGCSGTVLERQSLLVLALLQTSRGPPQESWRLSDSSPPLQTSGSPKEKGLDGGSYPTALTHLEGLDSGSVVIDPGIPPHLHETEAPDRRHDPRVREDSTCLEVADLEVRETVRSMDWPFQGLDESGFTALLHSRTRDPYPLCGVMTGSLAPLVLATIDGHSTQALVDTGASVTVISQEFWMLLGRPSLRTPSYGLVSAANAGISTLGFRHCSITLAGISTTFPVWVLEDSVTPCILGVNLLRKLHAR</sequence>
<protein>
    <recommendedName>
        <fullName evidence="3">Peptidase A2 domain-containing protein</fullName>
    </recommendedName>
</protein>
<dbReference type="OrthoDB" id="417840at2759"/>
<feature type="compositionally biased region" description="Polar residues" evidence="2">
    <location>
        <begin position="356"/>
        <end position="375"/>
    </location>
</feature>
<dbReference type="PROSITE" id="PS50175">
    <property type="entry name" value="ASP_PROT_RETROV"/>
    <property type="match status" value="1"/>
</dbReference>
<feature type="region of interest" description="Disordered" evidence="2">
    <location>
        <begin position="28"/>
        <end position="91"/>
    </location>
</feature>
<dbReference type="AlphaFoldDB" id="W4FBH7"/>
<feature type="compositionally biased region" description="Basic and acidic residues" evidence="2">
    <location>
        <begin position="37"/>
        <end position="51"/>
    </location>
</feature>
<feature type="region of interest" description="Disordered" evidence="2">
    <location>
        <begin position="356"/>
        <end position="386"/>
    </location>
</feature>
<dbReference type="GO" id="GO:0004190">
    <property type="term" value="F:aspartic-type endopeptidase activity"/>
    <property type="evidence" value="ECO:0007669"/>
    <property type="project" value="InterPro"/>
</dbReference>
<feature type="domain" description="Peptidase A2" evidence="3">
    <location>
        <begin position="493"/>
        <end position="511"/>
    </location>
</feature>
<feature type="region of interest" description="Disordered" evidence="2">
    <location>
        <begin position="148"/>
        <end position="172"/>
    </location>
</feature>
<evidence type="ECO:0000256" key="1">
    <source>
        <dbReference type="ARBA" id="ARBA00022801"/>
    </source>
</evidence>
<dbReference type="Gene3D" id="2.40.70.10">
    <property type="entry name" value="Acid Proteases"/>
    <property type="match status" value="1"/>
</dbReference>
<dbReference type="InterPro" id="IPR001995">
    <property type="entry name" value="Peptidase_A2_cat"/>
</dbReference>
<dbReference type="EMBL" id="KI913268">
    <property type="protein sequence ID" value="ETV64850.1"/>
    <property type="molecule type" value="Genomic_DNA"/>
</dbReference>
<dbReference type="PROSITE" id="PS00141">
    <property type="entry name" value="ASP_PROTEASE"/>
    <property type="match status" value="1"/>
</dbReference>
<dbReference type="RefSeq" id="XP_009845669.1">
    <property type="nucleotide sequence ID" value="XM_009847367.1"/>
</dbReference>
<feature type="region of interest" description="Disordered" evidence="2">
    <location>
        <begin position="408"/>
        <end position="427"/>
    </location>
</feature>
<dbReference type="VEuPathDB" id="FungiDB:H257_18331"/>
<evidence type="ECO:0000313" key="4">
    <source>
        <dbReference type="EMBL" id="ETV64850.1"/>
    </source>
</evidence>
<dbReference type="InterPro" id="IPR021109">
    <property type="entry name" value="Peptidase_aspartic_dom_sf"/>
</dbReference>
<name>W4FBH7_APHAT</name>
<organism evidence="4">
    <name type="scientific">Aphanomyces astaci</name>
    <name type="common">Crayfish plague agent</name>
    <dbReference type="NCBI Taxonomy" id="112090"/>
    <lineage>
        <taxon>Eukaryota</taxon>
        <taxon>Sar</taxon>
        <taxon>Stramenopiles</taxon>
        <taxon>Oomycota</taxon>
        <taxon>Saprolegniomycetes</taxon>
        <taxon>Saprolegniales</taxon>
        <taxon>Verrucalvaceae</taxon>
        <taxon>Aphanomyces</taxon>
    </lineage>
</organism>
<accession>W4FBH7</accession>
<keyword evidence="1" id="KW-0378">Hydrolase</keyword>
<dbReference type="InterPro" id="IPR001969">
    <property type="entry name" value="Aspartic_peptidase_AS"/>
</dbReference>
<evidence type="ECO:0000256" key="2">
    <source>
        <dbReference type="SAM" id="MobiDB-lite"/>
    </source>
</evidence>